<feature type="compositionally biased region" description="Low complexity" evidence="1">
    <location>
        <begin position="47"/>
        <end position="59"/>
    </location>
</feature>
<name>A0A7S4ANX3_9STRA</name>
<feature type="region of interest" description="Disordered" evidence="1">
    <location>
        <begin position="275"/>
        <end position="320"/>
    </location>
</feature>
<feature type="compositionally biased region" description="Low complexity" evidence="1">
    <location>
        <begin position="80"/>
        <end position="94"/>
    </location>
</feature>
<dbReference type="AlphaFoldDB" id="A0A7S4ANX3"/>
<feature type="compositionally biased region" description="Basic and acidic residues" evidence="1">
    <location>
        <begin position="587"/>
        <end position="601"/>
    </location>
</feature>
<sequence length="615" mass="69076">MDQNRQRCNSNGTRDSFGSTSSHSCSTAVKSPPSSPKQSKNTIKTASTLTPSSLQSTPTNINFTNVSETVAKTANSFTQSKSFNTKNQQQQQQKPKQHAGATATFEGMELLIVTTAELLWNPVPDSQTVVRAGFTIIEPWHPSHSSQRHVHKCKYKYTPFFRRISEKPWKKNKRSSTKYSTNESSIYHYKSYSSLYSHSYSRSHSLYRHISFNCWGNNSAAVSASSSTKSNRRRNQGQYCLRASSGNLNQIALKLTALLIMVVMIALYRLDDNDSDQPLSMPPLTSDPPRTMSGRSRRNRMNNRRSPNTSYNDRNDDDGKETMAFMSKKYSLDQQQQQLGKIEVGDVHVSFGDDNTNTNTAHSHQLEISDKGIRIRYDLNQESLATFHEMSRRAGAARKKIRAIANTDRQFVLGVVGGEKPKNSVACGSSREVLLCHKPASAFQQSDTGSTNTADAAAVFDELTKRKKESFESIKAALNAQRAEAKRLQKLEEDFQSPAKKKNTMAGTPISGDDIAEKVVNTIKNDYRQKMERKEKSHKRQQQQEQFVDPNKREGLCIAAELRHDLRGGGSASFVPKTNDYNGDYDPGPRPERTARSHYEPQRYIPPQHLGANIL</sequence>
<accession>A0A7S4ANX3</accession>
<feature type="region of interest" description="Disordered" evidence="1">
    <location>
        <begin position="567"/>
        <end position="615"/>
    </location>
</feature>
<dbReference type="EMBL" id="HBIX01020514">
    <property type="protein sequence ID" value="CAE0721703.1"/>
    <property type="molecule type" value="Transcribed_RNA"/>
</dbReference>
<feature type="compositionally biased region" description="Low complexity" evidence="1">
    <location>
        <begin position="16"/>
        <end position="40"/>
    </location>
</feature>
<feature type="region of interest" description="Disordered" evidence="1">
    <location>
        <begin position="498"/>
        <end position="517"/>
    </location>
</feature>
<evidence type="ECO:0000313" key="2">
    <source>
        <dbReference type="EMBL" id="CAE0721703.1"/>
    </source>
</evidence>
<organism evidence="2">
    <name type="scientific">Pseudo-nitzschia australis</name>
    <dbReference type="NCBI Taxonomy" id="44445"/>
    <lineage>
        <taxon>Eukaryota</taxon>
        <taxon>Sar</taxon>
        <taxon>Stramenopiles</taxon>
        <taxon>Ochrophyta</taxon>
        <taxon>Bacillariophyta</taxon>
        <taxon>Bacillariophyceae</taxon>
        <taxon>Bacillariophycidae</taxon>
        <taxon>Bacillariales</taxon>
        <taxon>Bacillariaceae</taxon>
        <taxon>Pseudo-nitzschia</taxon>
    </lineage>
</organism>
<proteinExistence type="predicted"/>
<protein>
    <submittedName>
        <fullName evidence="2">Uncharacterized protein</fullName>
    </submittedName>
</protein>
<feature type="region of interest" description="Disordered" evidence="1">
    <location>
        <begin position="530"/>
        <end position="552"/>
    </location>
</feature>
<feature type="compositionally biased region" description="Polar residues" evidence="1">
    <location>
        <begin position="1"/>
        <end position="14"/>
    </location>
</feature>
<evidence type="ECO:0000256" key="1">
    <source>
        <dbReference type="SAM" id="MobiDB-lite"/>
    </source>
</evidence>
<feature type="region of interest" description="Disordered" evidence="1">
    <location>
        <begin position="80"/>
        <end position="100"/>
    </location>
</feature>
<gene>
    <name evidence="2" type="ORF">PAUS00366_LOCUS14458</name>
</gene>
<reference evidence="2" key="1">
    <citation type="submission" date="2021-01" db="EMBL/GenBank/DDBJ databases">
        <authorList>
            <person name="Corre E."/>
            <person name="Pelletier E."/>
            <person name="Niang G."/>
            <person name="Scheremetjew M."/>
            <person name="Finn R."/>
            <person name="Kale V."/>
            <person name="Holt S."/>
            <person name="Cochrane G."/>
            <person name="Meng A."/>
            <person name="Brown T."/>
            <person name="Cohen L."/>
        </authorList>
    </citation>
    <scope>NUCLEOTIDE SEQUENCE</scope>
    <source>
        <strain evidence="2">10249 10 AB</strain>
    </source>
</reference>
<feature type="region of interest" description="Disordered" evidence="1">
    <location>
        <begin position="1"/>
        <end position="60"/>
    </location>
</feature>